<dbReference type="Gene3D" id="1.20.142.10">
    <property type="entry name" value="Poly(ADP-ribose) polymerase, regulatory domain"/>
    <property type="match status" value="1"/>
</dbReference>
<feature type="domain" description="LOB" evidence="18">
    <location>
        <begin position="519"/>
        <end position="621"/>
    </location>
</feature>
<dbReference type="PROSITE" id="PS50891">
    <property type="entry name" value="LOB"/>
    <property type="match status" value="1"/>
</dbReference>
<comment type="caution">
    <text evidence="21">The sequence shown here is derived from an EMBL/GenBank/DDBJ whole genome shotgun (WGS) entry which is preliminary data.</text>
</comment>
<evidence type="ECO:0000259" key="17">
    <source>
        <dbReference type="PROSITE" id="PS50172"/>
    </source>
</evidence>
<comment type="similarity">
    <text evidence="2">Belongs to the LOB domain-containing protein family.</text>
</comment>
<keyword evidence="13" id="KW-0539">Nucleus</keyword>
<dbReference type="PANTHER" id="PTHR10459">
    <property type="entry name" value="DNA LIGASE"/>
    <property type="match status" value="1"/>
</dbReference>
<reference evidence="21 22" key="1">
    <citation type="submission" date="2024-02" db="EMBL/GenBank/DDBJ databases">
        <authorList>
            <person name="Vignale AGUSTIN F."/>
            <person name="Sosa J E."/>
            <person name="Modenutti C."/>
        </authorList>
    </citation>
    <scope>NUCLEOTIDE SEQUENCE [LARGE SCALE GENOMIC DNA]</scope>
</reference>
<evidence type="ECO:0000256" key="8">
    <source>
        <dbReference type="ARBA" id="ARBA00022765"/>
    </source>
</evidence>
<dbReference type="GO" id="GO:0005634">
    <property type="term" value="C:nucleus"/>
    <property type="evidence" value="ECO:0007669"/>
    <property type="project" value="UniProtKB-SubCell"/>
</dbReference>
<accession>A0ABC8S2P8</accession>
<dbReference type="InterPro" id="IPR050800">
    <property type="entry name" value="ARTD/PARP"/>
</dbReference>
<dbReference type="Pfam" id="PF03195">
    <property type="entry name" value="LOB"/>
    <property type="match status" value="1"/>
</dbReference>
<keyword evidence="12" id="KW-0238">DNA-binding</keyword>
<dbReference type="EC" id="2.4.2.-" evidence="16"/>
<evidence type="ECO:0000256" key="6">
    <source>
        <dbReference type="ARBA" id="ARBA00022723"/>
    </source>
</evidence>
<dbReference type="SUPFAM" id="SSF56399">
    <property type="entry name" value="ADP-ribosylation"/>
    <property type="match status" value="1"/>
</dbReference>
<dbReference type="EMBL" id="CAUOFW020001770">
    <property type="protein sequence ID" value="CAK9148602.1"/>
    <property type="molecule type" value="Genomic_DNA"/>
</dbReference>
<evidence type="ECO:0000313" key="22">
    <source>
        <dbReference type="Proteomes" id="UP001642360"/>
    </source>
</evidence>
<dbReference type="Proteomes" id="UP001642360">
    <property type="component" value="Unassembled WGS sequence"/>
</dbReference>
<dbReference type="AlphaFoldDB" id="A0ABC8S2P8"/>
<dbReference type="InterPro" id="IPR004102">
    <property type="entry name" value="Poly(ADP-ribose)pol_reg_dom"/>
</dbReference>
<name>A0ABC8S2P8_9AQUA</name>
<evidence type="ECO:0000256" key="11">
    <source>
        <dbReference type="ARBA" id="ARBA00023027"/>
    </source>
</evidence>
<evidence type="ECO:0000256" key="16">
    <source>
        <dbReference type="RuleBase" id="RU362114"/>
    </source>
</evidence>
<evidence type="ECO:0000256" key="2">
    <source>
        <dbReference type="ARBA" id="ARBA00005474"/>
    </source>
</evidence>
<keyword evidence="11 16" id="KW-0520">NAD</keyword>
<dbReference type="GO" id="GO:0016779">
    <property type="term" value="F:nucleotidyltransferase activity"/>
    <property type="evidence" value="ECO:0007669"/>
    <property type="project" value="UniProtKB-KW"/>
</dbReference>
<keyword evidence="6" id="KW-0479">Metal-binding</keyword>
<dbReference type="Gene3D" id="3.90.228.10">
    <property type="match status" value="2"/>
</dbReference>
<comment type="similarity">
    <text evidence="14">Belongs to the ARTD/PARP family.</text>
</comment>
<dbReference type="InterPro" id="IPR004883">
    <property type="entry name" value="LOB"/>
</dbReference>
<comment type="catalytic activity">
    <reaction evidence="15">
        <text>NAD(+) + (ADP-D-ribosyl)n-acceptor = nicotinamide + (ADP-D-ribosyl)n+1-acceptor + H(+).</text>
        <dbReference type="EC" id="2.4.2.30"/>
    </reaction>
</comment>
<feature type="domain" description="PARP alpha-helical" evidence="20">
    <location>
        <begin position="140"/>
        <end position="258"/>
    </location>
</feature>
<keyword evidence="9" id="KW-0863">Zinc-finger</keyword>
<evidence type="ECO:0000256" key="5">
    <source>
        <dbReference type="ARBA" id="ARBA00022695"/>
    </source>
</evidence>
<evidence type="ECO:0000256" key="3">
    <source>
        <dbReference type="ARBA" id="ARBA00022676"/>
    </source>
</evidence>
<dbReference type="InterPro" id="IPR036930">
    <property type="entry name" value="WGR_dom_sf"/>
</dbReference>
<dbReference type="PROSITE" id="PS51059">
    <property type="entry name" value="PARP_CATALYTIC"/>
    <property type="match status" value="1"/>
</dbReference>
<evidence type="ECO:0000256" key="4">
    <source>
        <dbReference type="ARBA" id="ARBA00022679"/>
    </source>
</evidence>
<dbReference type="SUPFAM" id="SSF47587">
    <property type="entry name" value="Domain of poly(ADP-ribose) polymerase"/>
    <property type="match status" value="1"/>
</dbReference>
<keyword evidence="10" id="KW-0862">Zinc</keyword>
<evidence type="ECO:0000256" key="14">
    <source>
        <dbReference type="ARBA" id="ARBA00024347"/>
    </source>
</evidence>
<dbReference type="Pfam" id="PF02877">
    <property type="entry name" value="PARP_reg"/>
    <property type="match status" value="1"/>
</dbReference>
<evidence type="ECO:0000256" key="9">
    <source>
        <dbReference type="ARBA" id="ARBA00022771"/>
    </source>
</evidence>
<evidence type="ECO:0000313" key="21">
    <source>
        <dbReference type="EMBL" id="CAK9148602.1"/>
    </source>
</evidence>
<dbReference type="GO" id="GO:0003677">
    <property type="term" value="F:DNA binding"/>
    <property type="evidence" value="ECO:0007669"/>
    <property type="project" value="UniProtKB-KW"/>
</dbReference>
<gene>
    <name evidence="21" type="ORF">ILEXP_LOCUS16565</name>
</gene>
<keyword evidence="8" id="KW-0013">ADP-ribosylation</keyword>
<dbReference type="Pfam" id="PF00644">
    <property type="entry name" value="PARP"/>
    <property type="match status" value="1"/>
</dbReference>
<evidence type="ECO:0000256" key="10">
    <source>
        <dbReference type="ARBA" id="ARBA00022833"/>
    </source>
</evidence>
<keyword evidence="3 16" id="KW-0328">Glycosyltransferase</keyword>
<evidence type="ECO:0000256" key="1">
    <source>
        <dbReference type="ARBA" id="ARBA00004123"/>
    </source>
</evidence>
<dbReference type="GO" id="GO:0003950">
    <property type="term" value="F:NAD+ poly-ADP-ribosyltransferase activity"/>
    <property type="evidence" value="ECO:0007669"/>
    <property type="project" value="UniProtKB-UniRule"/>
</dbReference>
<evidence type="ECO:0000259" key="18">
    <source>
        <dbReference type="PROSITE" id="PS50891"/>
    </source>
</evidence>
<dbReference type="PANTHER" id="PTHR10459:SF80">
    <property type="entry name" value="POLY [ADP-RIBOSE] POLYMERASE 1"/>
    <property type="match status" value="1"/>
</dbReference>
<dbReference type="PROSITE" id="PS51060">
    <property type="entry name" value="PARP_ALPHA_HD"/>
    <property type="match status" value="1"/>
</dbReference>
<dbReference type="PROSITE" id="PS50172">
    <property type="entry name" value="BRCT"/>
    <property type="match status" value="1"/>
</dbReference>
<keyword evidence="7" id="KW-0677">Repeat</keyword>
<evidence type="ECO:0000256" key="12">
    <source>
        <dbReference type="ARBA" id="ARBA00023125"/>
    </source>
</evidence>
<keyword evidence="4 16" id="KW-0808">Transferase</keyword>
<evidence type="ECO:0000256" key="7">
    <source>
        <dbReference type="ARBA" id="ARBA00022737"/>
    </source>
</evidence>
<organism evidence="21 22">
    <name type="scientific">Ilex paraguariensis</name>
    <name type="common">yerba mate</name>
    <dbReference type="NCBI Taxonomy" id="185542"/>
    <lineage>
        <taxon>Eukaryota</taxon>
        <taxon>Viridiplantae</taxon>
        <taxon>Streptophyta</taxon>
        <taxon>Embryophyta</taxon>
        <taxon>Tracheophyta</taxon>
        <taxon>Spermatophyta</taxon>
        <taxon>Magnoliopsida</taxon>
        <taxon>eudicotyledons</taxon>
        <taxon>Gunneridae</taxon>
        <taxon>Pentapetalae</taxon>
        <taxon>asterids</taxon>
        <taxon>campanulids</taxon>
        <taxon>Aquifoliales</taxon>
        <taxon>Aquifoliaceae</taxon>
        <taxon>Ilex</taxon>
    </lineage>
</organism>
<evidence type="ECO:0000259" key="19">
    <source>
        <dbReference type="PROSITE" id="PS51059"/>
    </source>
</evidence>
<dbReference type="FunFam" id="1.20.142.10:FF:000002">
    <property type="entry name" value="Poly [ADP-ribose] polymerase"/>
    <property type="match status" value="1"/>
</dbReference>
<dbReference type="InterPro" id="IPR012317">
    <property type="entry name" value="Poly(ADP-ribose)pol_cat_dom"/>
</dbReference>
<proteinExistence type="inferred from homology"/>
<evidence type="ECO:0000259" key="20">
    <source>
        <dbReference type="PROSITE" id="PS51060"/>
    </source>
</evidence>
<dbReference type="CDD" id="cd01437">
    <property type="entry name" value="parp_like"/>
    <property type="match status" value="1"/>
</dbReference>
<keyword evidence="22" id="KW-1185">Reference proteome</keyword>
<evidence type="ECO:0000256" key="13">
    <source>
        <dbReference type="ARBA" id="ARBA00023242"/>
    </source>
</evidence>
<dbReference type="SUPFAM" id="SSF142921">
    <property type="entry name" value="WGR domain-like"/>
    <property type="match status" value="1"/>
</dbReference>
<dbReference type="GO" id="GO:0008270">
    <property type="term" value="F:zinc ion binding"/>
    <property type="evidence" value="ECO:0007669"/>
    <property type="project" value="UniProtKB-KW"/>
</dbReference>
<dbReference type="InterPro" id="IPR001357">
    <property type="entry name" value="BRCT_dom"/>
</dbReference>
<protein>
    <recommendedName>
        <fullName evidence="16">Poly [ADP-ribose] polymerase</fullName>
        <shortName evidence="16">PARP</shortName>
        <ecNumber evidence="16">2.4.2.-</ecNumber>
    </recommendedName>
</protein>
<keyword evidence="5" id="KW-0548">Nucleotidyltransferase</keyword>
<dbReference type="InterPro" id="IPR036616">
    <property type="entry name" value="Poly(ADP-ribose)pol_reg_dom_sf"/>
</dbReference>
<comment type="subcellular location">
    <subcellularLocation>
        <location evidence="1">Nucleus</location>
    </subcellularLocation>
</comment>
<feature type="domain" description="BRCT" evidence="17">
    <location>
        <begin position="1"/>
        <end position="28"/>
    </location>
</feature>
<feature type="domain" description="PARP catalytic" evidence="19">
    <location>
        <begin position="265"/>
        <end position="475"/>
    </location>
</feature>
<evidence type="ECO:0000256" key="15">
    <source>
        <dbReference type="ARBA" id="ARBA00033987"/>
    </source>
</evidence>
<sequence length="707" mass="79217">MKRPIVREDYLVDCIKRQKKLPFELYKIEAIGEARSMVTVKVKGRSAVHEASGLQDSGHILEDGKIIYNTTLNMSDLSTGVNSYYVLQIIQDDKGSDCYVFCKWVLDLIGFGVNKEAPKKKNLNDTNSKLAPPVSLSNISMFVLLDDYSFKNMSGRNEILQAAMMEFEINMFEMPLGKLSKSNIQKGFEALTQIQNLLTSAAYDASVKESLIVDAINRFFTVIPSIHPHVIKDEDDFKSKVKMLEALPDIEIASRLVGFDVESDDSLDEQYMKLKCDIAPLPHDSEDYKLIDKYLQATHAPTHTVKMLEALPDIEIASRLVGFDVESDDSLDEQYMKLKCDIAPLPHDSEDYKLIDKYLQATHAPTHTVDSRLTNFVGILSQGLRIAPPEAPATGYMYMDKPPEGKHSTKGLGKKVPQESDYVKWRDDIVVPCGKPVSSSVKATELMYNAYIVYNTTQKGATYFSWRIDWRYHIDLVNVAISGQDAVLIEGKVSPQEVKCHRTNVSLSLIFNLATENGSPCGACKFLRRKCAVDCYFAPYFCSEQGPARFAAIHKVFGASNVSKLLLHVPVEDRCEAVVTIAYEAQARIRDPVYGCVAHIFALQQQVTCLQAQLMQMKAQLAQSLIDSKTAENKWHGNLAGMALFPNCPAYLNSISTPSSLERFNGGKGMQEIRSRDEQSFQSYAEKIPSQTDLGELQALAFRMMRD</sequence>